<dbReference type="EMBL" id="QFOD01000001">
    <property type="protein sequence ID" value="PZP36551.1"/>
    <property type="molecule type" value="Genomic_DNA"/>
</dbReference>
<dbReference type="Pfam" id="PF07589">
    <property type="entry name" value="PEP-CTERM"/>
    <property type="match status" value="1"/>
</dbReference>
<evidence type="ECO:0000259" key="2">
    <source>
        <dbReference type="Pfam" id="PF07589"/>
    </source>
</evidence>
<feature type="domain" description="Ice-binding protein C-terminal" evidence="2">
    <location>
        <begin position="251"/>
        <end position="276"/>
    </location>
</feature>
<evidence type="ECO:0000313" key="3">
    <source>
        <dbReference type="EMBL" id="PZP36551.1"/>
    </source>
</evidence>
<proteinExistence type="predicted"/>
<feature type="chain" id="PRO_5016109010" description="Ice-binding protein C-terminal domain-containing protein" evidence="1">
    <location>
        <begin position="25"/>
        <end position="279"/>
    </location>
</feature>
<accession>A0A2W5DXC6</accession>
<dbReference type="InterPro" id="IPR013424">
    <property type="entry name" value="Ice-binding_C"/>
</dbReference>
<evidence type="ECO:0000313" key="4">
    <source>
        <dbReference type="Proteomes" id="UP000249633"/>
    </source>
</evidence>
<comment type="caution">
    <text evidence="3">The sequence shown here is derived from an EMBL/GenBank/DDBJ whole genome shotgun (WGS) entry which is preliminary data.</text>
</comment>
<gene>
    <name evidence="3" type="ORF">DI603_00895</name>
</gene>
<organism evidence="3 4">
    <name type="scientific">Roseateles depolymerans</name>
    <dbReference type="NCBI Taxonomy" id="76731"/>
    <lineage>
        <taxon>Bacteria</taxon>
        <taxon>Pseudomonadati</taxon>
        <taxon>Pseudomonadota</taxon>
        <taxon>Betaproteobacteria</taxon>
        <taxon>Burkholderiales</taxon>
        <taxon>Sphaerotilaceae</taxon>
        <taxon>Roseateles</taxon>
    </lineage>
</organism>
<keyword evidence="1" id="KW-0732">Signal</keyword>
<sequence>MTHAHTLPRALALATALLAGAAQADTTLGTTDFAFTGVNGNTTVGGWSFVSFVDITAGTTIYFTDTNVLQTTPSAGVFSTTAETFWSWTASADVAAGTSVALLGTGVSGQYTARSGAAGGTPNGTVLNLNGGASNLSSGGDILYAFQAASYATNYQPGAITFLGAISNRGSYTSSDNPFTATGLAGIQVREYKIDANTATRYTQFTAQVTTDDQPFATLDELRTALAQGGAWTTVAASNSLPIVSDLLVSAVPEPGREALLLAGLGLLGAWVGRRRVQR</sequence>
<dbReference type="Proteomes" id="UP000249633">
    <property type="component" value="Unassembled WGS sequence"/>
</dbReference>
<name>A0A2W5DXC6_9BURK</name>
<evidence type="ECO:0000256" key="1">
    <source>
        <dbReference type="SAM" id="SignalP"/>
    </source>
</evidence>
<feature type="signal peptide" evidence="1">
    <location>
        <begin position="1"/>
        <end position="24"/>
    </location>
</feature>
<protein>
    <recommendedName>
        <fullName evidence="2">Ice-binding protein C-terminal domain-containing protein</fullName>
    </recommendedName>
</protein>
<dbReference type="AlphaFoldDB" id="A0A2W5DXC6"/>
<reference evidence="3 4" key="1">
    <citation type="submission" date="2017-08" db="EMBL/GenBank/DDBJ databases">
        <title>Infants hospitalized years apart are colonized by the same room-sourced microbial strains.</title>
        <authorList>
            <person name="Brooks B."/>
            <person name="Olm M.R."/>
            <person name="Firek B.A."/>
            <person name="Baker R."/>
            <person name="Thomas B.C."/>
            <person name="Morowitz M.J."/>
            <person name="Banfield J.F."/>
        </authorList>
    </citation>
    <scope>NUCLEOTIDE SEQUENCE [LARGE SCALE GENOMIC DNA]</scope>
    <source>
        <strain evidence="3">S2_012_000_R2_81</strain>
    </source>
</reference>